<evidence type="ECO:0000256" key="6">
    <source>
        <dbReference type="ARBA" id="ARBA00023136"/>
    </source>
</evidence>
<dbReference type="Pfam" id="PF02397">
    <property type="entry name" value="Bac_transf"/>
    <property type="match status" value="1"/>
</dbReference>
<comment type="caution">
    <text evidence="9">The sequence shown here is derived from an EMBL/GenBank/DDBJ whole genome shotgun (WGS) entry which is preliminary data.</text>
</comment>
<dbReference type="GO" id="GO:0016020">
    <property type="term" value="C:membrane"/>
    <property type="evidence" value="ECO:0007669"/>
    <property type="project" value="UniProtKB-SubCell"/>
</dbReference>
<keyword evidence="3" id="KW-0808">Transferase</keyword>
<dbReference type="PANTHER" id="PTHR30576">
    <property type="entry name" value="COLANIC BIOSYNTHESIS UDP-GLUCOSE LIPID CARRIER TRANSFERASE"/>
    <property type="match status" value="1"/>
</dbReference>
<feature type="transmembrane region" description="Helical" evidence="7">
    <location>
        <begin position="41"/>
        <end position="61"/>
    </location>
</feature>
<protein>
    <recommendedName>
        <fullName evidence="8">Bacterial sugar transferase domain-containing protein</fullName>
    </recommendedName>
</protein>
<dbReference type="GO" id="GO:0016780">
    <property type="term" value="F:phosphotransferase activity, for other substituted phosphate groups"/>
    <property type="evidence" value="ECO:0007669"/>
    <property type="project" value="TreeGrafter"/>
</dbReference>
<evidence type="ECO:0000256" key="3">
    <source>
        <dbReference type="ARBA" id="ARBA00022679"/>
    </source>
</evidence>
<comment type="similarity">
    <text evidence="2">Belongs to the bacterial sugar transferase family.</text>
</comment>
<reference evidence="10" key="1">
    <citation type="submission" date="2017-09" db="EMBL/GenBank/DDBJ databases">
        <title>Depth-based differentiation of microbial function through sediment-hosted aquifers and enrichment of novel symbionts in the deep terrestrial subsurface.</title>
        <authorList>
            <person name="Probst A.J."/>
            <person name="Ladd B."/>
            <person name="Jarett J.K."/>
            <person name="Geller-Mcgrath D.E."/>
            <person name="Sieber C.M.K."/>
            <person name="Emerson J.B."/>
            <person name="Anantharaman K."/>
            <person name="Thomas B.C."/>
            <person name="Malmstrom R."/>
            <person name="Stieglmeier M."/>
            <person name="Klingl A."/>
            <person name="Woyke T."/>
            <person name="Ryan C.M."/>
            <person name="Banfield J.F."/>
        </authorList>
    </citation>
    <scope>NUCLEOTIDE SEQUENCE [LARGE SCALE GENOMIC DNA]</scope>
</reference>
<dbReference type="EMBL" id="PFAL01000018">
    <property type="protein sequence ID" value="PIR95501.1"/>
    <property type="molecule type" value="Genomic_DNA"/>
</dbReference>
<sequence>MNKLKKFILLLGDLVGLWLALFLVITIRYPRSSWEVNWSQHWPNFLVIFLIWILLIYINDLYNLNIKTISRKFFNLILNTAFVASTLSIIYFYLNPATSISPKTNLLLFIVIFLGIFFLWRWFYQIAIHSFIRRDNLAIIGFNTKSEKLVAELQNNPGAGYLAALIFKNSDEVKSLPEQIRSKHISTIVICDDFSQGDIVREALFACLPLNVTFFNYPEFYEMLTGKVPVEAIGPDWFLKNLQTRSKNYFNLLKQLLDFILALIVFIVSLPLWPLIAILIKLSSRGPVFFTQERLGKDEQVFNIIKFRTMRVENNNQEPTEEADNRITGLGLFLRKTRLDEIPQVLNILRGEMSFIGPRPERPEIVAELEKEIPFYKTRLLIKPGITGWDQVSGSYHSASVSDSMEKLQHDLFYLSNRSLYLDITIALKTIATVVSREGR</sequence>
<comment type="subcellular location">
    <subcellularLocation>
        <location evidence="1">Membrane</location>
        <topology evidence="1">Multi-pass membrane protein</topology>
    </subcellularLocation>
</comment>
<evidence type="ECO:0000259" key="8">
    <source>
        <dbReference type="Pfam" id="PF02397"/>
    </source>
</evidence>
<feature type="transmembrane region" description="Helical" evidence="7">
    <location>
        <begin position="256"/>
        <end position="280"/>
    </location>
</feature>
<evidence type="ECO:0000256" key="5">
    <source>
        <dbReference type="ARBA" id="ARBA00022989"/>
    </source>
</evidence>
<dbReference type="InterPro" id="IPR003362">
    <property type="entry name" value="Bact_transf"/>
</dbReference>
<feature type="transmembrane region" description="Helical" evidence="7">
    <location>
        <begin position="106"/>
        <end position="124"/>
    </location>
</feature>
<accession>A0A2H0V8V6</accession>
<dbReference type="PANTHER" id="PTHR30576:SF0">
    <property type="entry name" value="UNDECAPRENYL-PHOSPHATE N-ACETYLGALACTOSAMINYL 1-PHOSPHATE TRANSFERASE-RELATED"/>
    <property type="match status" value="1"/>
</dbReference>
<evidence type="ECO:0000256" key="4">
    <source>
        <dbReference type="ARBA" id="ARBA00022692"/>
    </source>
</evidence>
<keyword evidence="4 7" id="KW-0812">Transmembrane</keyword>
<keyword evidence="6 7" id="KW-0472">Membrane</keyword>
<feature type="transmembrane region" description="Helical" evidence="7">
    <location>
        <begin position="7"/>
        <end position="29"/>
    </location>
</feature>
<evidence type="ECO:0000256" key="2">
    <source>
        <dbReference type="ARBA" id="ARBA00006464"/>
    </source>
</evidence>
<dbReference type="Proteomes" id="UP000229972">
    <property type="component" value="Unassembled WGS sequence"/>
</dbReference>
<evidence type="ECO:0000313" key="9">
    <source>
        <dbReference type="EMBL" id="PIR95501.1"/>
    </source>
</evidence>
<evidence type="ECO:0000256" key="7">
    <source>
        <dbReference type="SAM" id="Phobius"/>
    </source>
</evidence>
<dbReference type="InterPro" id="IPR017475">
    <property type="entry name" value="EPS_sugar_tfrase"/>
</dbReference>
<keyword evidence="5 7" id="KW-1133">Transmembrane helix</keyword>
<feature type="transmembrane region" description="Helical" evidence="7">
    <location>
        <begin position="73"/>
        <end position="94"/>
    </location>
</feature>
<name>A0A2H0V8V6_9BACT</name>
<dbReference type="AlphaFoldDB" id="A0A2H0V8V6"/>
<dbReference type="NCBIfam" id="TIGR03025">
    <property type="entry name" value="EPS_sugtrans"/>
    <property type="match status" value="1"/>
</dbReference>
<feature type="domain" description="Bacterial sugar transferase" evidence="8">
    <location>
        <begin position="254"/>
        <end position="435"/>
    </location>
</feature>
<evidence type="ECO:0000313" key="10">
    <source>
        <dbReference type="Proteomes" id="UP000229972"/>
    </source>
</evidence>
<organism evidence="9 10">
    <name type="scientific">Candidatus Falkowbacteria bacterium CG10_big_fil_rev_8_21_14_0_10_37_18</name>
    <dbReference type="NCBI Taxonomy" id="1974562"/>
    <lineage>
        <taxon>Bacteria</taxon>
        <taxon>Candidatus Falkowiibacteriota</taxon>
    </lineage>
</organism>
<proteinExistence type="inferred from homology"/>
<gene>
    <name evidence="9" type="ORF">COT93_02200</name>
</gene>
<evidence type="ECO:0000256" key="1">
    <source>
        <dbReference type="ARBA" id="ARBA00004141"/>
    </source>
</evidence>